<dbReference type="InterPro" id="IPR016024">
    <property type="entry name" value="ARM-type_fold"/>
</dbReference>
<dbReference type="Gene3D" id="1.25.10.10">
    <property type="entry name" value="Leucine-rich Repeat Variant"/>
    <property type="match status" value="1"/>
</dbReference>
<dbReference type="EMBL" id="SNRW01001206">
    <property type="protein sequence ID" value="KAA6397324.1"/>
    <property type="molecule type" value="Genomic_DNA"/>
</dbReference>
<dbReference type="Proteomes" id="UP000324800">
    <property type="component" value="Unassembled WGS sequence"/>
</dbReference>
<proteinExistence type="predicted"/>
<organism evidence="1 2">
    <name type="scientific">Streblomastix strix</name>
    <dbReference type="NCBI Taxonomy" id="222440"/>
    <lineage>
        <taxon>Eukaryota</taxon>
        <taxon>Metamonada</taxon>
        <taxon>Preaxostyla</taxon>
        <taxon>Oxymonadida</taxon>
        <taxon>Streblomastigidae</taxon>
        <taxon>Streblomastix</taxon>
    </lineage>
</organism>
<dbReference type="AlphaFoldDB" id="A0A5J4WQJ0"/>
<dbReference type="InterPro" id="IPR011989">
    <property type="entry name" value="ARM-like"/>
</dbReference>
<dbReference type="SUPFAM" id="SSF48371">
    <property type="entry name" value="ARM repeat"/>
    <property type="match status" value="1"/>
</dbReference>
<sequence length="366" mass="41871">MKPYGGLIRLLDHSDIRFRDYAIHSIYAILLIGARQSKAIMIHPHAQLINQYIGCYKIYELFQRENRQITKDLSAVSIGLIYQAQEIPNQTMKQDIIAHLKSMLSTQNPYYREVAYQTLQGLSKNADNFKEIMRDVDFDDIADDMNILQVGTEVQINKINSLQIKHCLLLSVILERRKATEMRQNIIDSGIVNALLRILDAQPIDSIASEHVHALLNMIVYSNDLLMKQIYEMNALPILLKFVNHTELSILQDSTYSLIQMLLIGARSDNVNKLHQYFTSLQENGSIAQLIEMFKTSQNEFVKETSAVCLGILFKDQKIPNASLREKIVKTLKKIAVDDSIPMRSEAAEYALENLIIENNGKFNLK</sequence>
<accession>A0A5J4WQJ0</accession>
<dbReference type="OrthoDB" id="7537227at2759"/>
<reference evidence="1 2" key="1">
    <citation type="submission" date="2019-03" db="EMBL/GenBank/DDBJ databases">
        <title>Single cell metagenomics reveals metabolic interactions within the superorganism composed of flagellate Streblomastix strix and complex community of Bacteroidetes bacteria on its surface.</title>
        <authorList>
            <person name="Treitli S.C."/>
            <person name="Kolisko M."/>
            <person name="Husnik F."/>
            <person name="Keeling P."/>
            <person name="Hampl V."/>
        </authorList>
    </citation>
    <scope>NUCLEOTIDE SEQUENCE [LARGE SCALE GENOMIC DNA]</scope>
    <source>
        <strain evidence="1">ST1C</strain>
    </source>
</reference>
<evidence type="ECO:0000313" key="1">
    <source>
        <dbReference type="EMBL" id="KAA6397324.1"/>
    </source>
</evidence>
<name>A0A5J4WQJ0_9EUKA</name>
<comment type="caution">
    <text evidence="1">The sequence shown here is derived from an EMBL/GenBank/DDBJ whole genome shotgun (WGS) entry which is preliminary data.</text>
</comment>
<evidence type="ECO:0000313" key="2">
    <source>
        <dbReference type="Proteomes" id="UP000324800"/>
    </source>
</evidence>
<gene>
    <name evidence="1" type="ORF">EZS28_007153</name>
</gene>
<protein>
    <submittedName>
        <fullName evidence="1">Uncharacterized protein</fullName>
    </submittedName>
</protein>